<dbReference type="Pfam" id="PF14009">
    <property type="entry name" value="PADRE"/>
    <property type="match status" value="1"/>
</dbReference>
<feature type="region of interest" description="Disordered" evidence="1">
    <location>
        <begin position="130"/>
        <end position="174"/>
    </location>
</feature>
<evidence type="ECO:0000313" key="3">
    <source>
        <dbReference type="Proteomes" id="UP000030748"/>
    </source>
</evidence>
<dbReference type="InterPro" id="IPR025322">
    <property type="entry name" value="PADRE_dom"/>
</dbReference>
<dbReference type="PANTHER" id="PTHR33052">
    <property type="entry name" value="DUF4228 DOMAIN PROTEIN-RELATED"/>
    <property type="match status" value="1"/>
</dbReference>
<dbReference type="KEGG" id="egt:105972342"/>
<organism evidence="2 3">
    <name type="scientific">Erythranthe guttata</name>
    <name type="common">Yellow monkey flower</name>
    <name type="synonym">Mimulus guttatus</name>
    <dbReference type="NCBI Taxonomy" id="4155"/>
    <lineage>
        <taxon>Eukaryota</taxon>
        <taxon>Viridiplantae</taxon>
        <taxon>Streptophyta</taxon>
        <taxon>Embryophyta</taxon>
        <taxon>Tracheophyta</taxon>
        <taxon>Spermatophyta</taxon>
        <taxon>Magnoliopsida</taxon>
        <taxon>eudicotyledons</taxon>
        <taxon>Gunneridae</taxon>
        <taxon>Pentapetalae</taxon>
        <taxon>asterids</taxon>
        <taxon>lamiids</taxon>
        <taxon>Lamiales</taxon>
        <taxon>Phrymaceae</taxon>
        <taxon>Erythranthe</taxon>
    </lineage>
</organism>
<dbReference type="EMBL" id="KI630214">
    <property type="protein sequence ID" value="EYU44323.1"/>
    <property type="molecule type" value="Genomic_DNA"/>
</dbReference>
<dbReference type="OMA" id="VWQIFQK"/>
<evidence type="ECO:0000313" key="2">
    <source>
        <dbReference type="EMBL" id="EYU44323.1"/>
    </source>
</evidence>
<evidence type="ECO:0000256" key="1">
    <source>
        <dbReference type="SAM" id="MobiDB-lite"/>
    </source>
</evidence>
<dbReference type="PhylomeDB" id="A0A022RX49"/>
<gene>
    <name evidence="2" type="ORF">MIMGU_mgv1a014894mg</name>
</gene>
<proteinExistence type="predicted"/>
<name>A0A022RX49_ERYGU</name>
<keyword evidence="3" id="KW-1185">Reference proteome</keyword>
<sequence length="174" mass="18141">MGICSSCDSTSVATAKLILDDGRLQEFPYPVKVSYVLQKNPACFICNSDEMEFGDVVSAVSNDEELQPGQLYFALPLSQLKHRLQAEEMAALAVKASSALTKSAGGNCGEKCGCRRNILVFPAESDLKQSRRAAAAGRGGDAGGGSAGSRRRSSGGGAAARRGKIAARLTAIPE</sequence>
<accession>A0A022RX49</accession>
<dbReference type="Proteomes" id="UP000030748">
    <property type="component" value="Unassembled WGS sequence"/>
</dbReference>
<dbReference type="AlphaFoldDB" id="A0A022RX49"/>
<reference evidence="2 3" key="1">
    <citation type="journal article" date="2013" name="Proc. Natl. Acad. Sci. U.S.A.">
        <title>Fine-scale variation in meiotic recombination in Mimulus inferred from population shotgun sequencing.</title>
        <authorList>
            <person name="Hellsten U."/>
            <person name="Wright K.M."/>
            <person name="Jenkins J."/>
            <person name="Shu S."/>
            <person name="Yuan Y."/>
            <person name="Wessler S.R."/>
            <person name="Schmutz J."/>
            <person name="Willis J.H."/>
            <person name="Rokhsar D.S."/>
        </authorList>
    </citation>
    <scope>NUCLEOTIDE SEQUENCE [LARGE SCALE GENOMIC DNA]</scope>
    <source>
        <strain evidence="3">cv. DUN x IM62</strain>
    </source>
</reference>
<dbReference type="eggNOG" id="ENOG502RZ4Y">
    <property type="taxonomic scope" value="Eukaryota"/>
</dbReference>
<dbReference type="OrthoDB" id="843671at2759"/>
<protein>
    <submittedName>
        <fullName evidence="2">Uncharacterized protein</fullName>
    </submittedName>
</protein>
<dbReference type="STRING" id="4155.A0A022RX49"/>
<feature type="compositionally biased region" description="Gly residues" evidence="1">
    <location>
        <begin position="137"/>
        <end position="147"/>
    </location>
</feature>